<accession>A0A316MBM3</accession>
<dbReference type="PROSITE" id="PS50943">
    <property type="entry name" value="HTH_CROC1"/>
    <property type="match status" value="1"/>
</dbReference>
<proteinExistence type="predicted"/>
<dbReference type="SUPFAM" id="SSF47413">
    <property type="entry name" value="lambda repressor-like DNA-binding domains"/>
    <property type="match status" value="1"/>
</dbReference>
<evidence type="ECO:0000313" key="3">
    <source>
        <dbReference type="Proteomes" id="UP000246114"/>
    </source>
</evidence>
<dbReference type="Proteomes" id="UP000246114">
    <property type="component" value="Unassembled WGS sequence"/>
</dbReference>
<organism evidence="2 3">
    <name type="scientific">Clostridium cadaveris</name>
    <dbReference type="NCBI Taxonomy" id="1529"/>
    <lineage>
        <taxon>Bacteria</taxon>
        <taxon>Bacillati</taxon>
        <taxon>Bacillota</taxon>
        <taxon>Clostridia</taxon>
        <taxon>Eubacteriales</taxon>
        <taxon>Clostridiaceae</taxon>
        <taxon>Clostridium</taxon>
    </lineage>
</organism>
<dbReference type="Pfam" id="PF13560">
    <property type="entry name" value="HTH_31"/>
    <property type="match status" value="1"/>
</dbReference>
<evidence type="ECO:0000259" key="1">
    <source>
        <dbReference type="PROSITE" id="PS50943"/>
    </source>
</evidence>
<sequence>MKITPIKIRRIVTGLDTNEAVEKLRISKSMLYKMEQGWQRPGTDLIARMAKLYGCTVDEIYEDLKITG</sequence>
<evidence type="ECO:0000313" key="2">
    <source>
        <dbReference type="EMBL" id="PWL54599.1"/>
    </source>
</evidence>
<dbReference type="GO" id="GO:0003677">
    <property type="term" value="F:DNA binding"/>
    <property type="evidence" value="ECO:0007669"/>
    <property type="project" value="InterPro"/>
</dbReference>
<dbReference type="InterPro" id="IPR001387">
    <property type="entry name" value="Cro/C1-type_HTH"/>
</dbReference>
<dbReference type="InterPro" id="IPR010982">
    <property type="entry name" value="Lambda_DNA-bd_dom_sf"/>
</dbReference>
<dbReference type="RefSeq" id="WP_178312264.1">
    <property type="nucleotide sequence ID" value="NZ_JACATM010000032.1"/>
</dbReference>
<gene>
    <name evidence="2" type="ORF">DBY38_03630</name>
</gene>
<dbReference type="EMBL" id="QAMZ01000019">
    <property type="protein sequence ID" value="PWL54599.1"/>
    <property type="molecule type" value="Genomic_DNA"/>
</dbReference>
<reference evidence="2 3" key="1">
    <citation type="submission" date="2018-03" db="EMBL/GenBank/DDBJ databases">
        <title>The uncultured portion of the human microbiome is neutrally assembled.</title>
        <authorList>
            <person name="Jeraldo P."/>
            <person name="Boardman L."/>
            <person name="White B.A."/>
            <person name="Nelson H."/>
            <person name="Goldenfeld N."/>
            <person name="Chia N."/>
        </authorList>
    </citation>
    <scope>NUCLEOTIDE SEQUENCE [LARGE SCALE GENOMIC DNA]</scope>
    <source>
        <strain evidence="2">CIM:MAG 903</strain>
    </source>
</reference>
<protein>
    <submittedName>
        <fullName evidence="2">XRE family transcriptional regulator</fullName>
    </submittedName>
</protein>
<comment type="caution">
    <text evidence="2">The sequence shown here is derived from an EMBL/GenBank/DDBJ whole genome shotgun (WGS) entry which is preliminary data.</text>
</comment>
<feature type="domain" description="HTH cro/C1-type" evidence="1">
    <location>
        <begin position="22"/>
        <end position="60"/>
    </location>
</feature>
<dbReference type="Gene3D" id="1.10.260.40">
    <property type="entry name" value="lambda repressor-like DNA-binding domains"/>
    <property type="match status" value="1"/>
</dbReference>
<name>A0A316MBM3_9CLOT</name>
<dbReference type="AlphaFoldDB" id="A0A316MBM3"/>
<dbReference type="CDD" id="cd00093">
    <property type="entry name" value="HTH_XRE"/>
    <property type="match status" value="1"/>
</dbReference>